<evidence type="ECO:0000313" key="2">
    <source>
        <dbReference type="Proteomes" id="UP000688947"/>
    </source>
</evidence>
<dbReference type="AlphaFoldDB" id="A0A8T1TYP2"/>
<dbReference type="EMBL" id="JAENGZ010001173">
    <property type="protein sequence ID" value="KAG6950057.1"/>
    <property type="molecule type" value="Genomic_DNA"/>
</dbReference>
<dbReference type="Proteomes" id="UP000688947">
    <property type="component" value="Unassembled WGS sequence"/>
</dbReference>
<accession>A0A8T1TYP2</accession>
<sequence length="123" mass="13909">MFTATRILAWRTEVRPCDVHNSTHQCDAVCIQTGLIGSQKPQPSSSAHQLTRHLWILISMAGKAITAEESQVPVVQLYFVQTSQLQLAGKVSCRRLKAWPPQCRRVWRLLQLQCLRGTPHATH</sequence>
<proteinExistence type="predicted"/>
<comment type="caution">
    <text evidence="1">The sequence shown here is derived from an EMBL/GenBank/DDBJ whole genome shotgun (WGS) entry which is preliminary data.</text>
</comment>
<gene>
    <name evidence="1" type="ORF">JG687_00014467</name>
</gene>
<reference evidence="1" key="1">
    <citation type="submission" date="2021-01" db="EMBL/GenBank/DDBJ databases">
        <title>Phytophthora aleatoria, a newly-described species from Pinus radiata is distinct from Phytophthora cactorum isolates based on comparative genomics.</title>
        <authorList>
            <person name="Mcdougal R."/>
            <person name="Panda P."/>
            <person name="Williams N."/>
            <person name="Studholme D.J."/>
        </authorList>
    </citation>
    <scope>NUCLEOTIDE SEQUENCE</scope>
    <source>
        <strain evidence="1">NZFS 3830</strain>
    </source>
</reference>
<name>A0A8T1TYP2_9STRA</name>
<evidence type="ECO:0000313" key="1">
    <source>
        <dbReference type="EMBL" id="KAG6950057.1"/>
    </source>
</evidence>
<organism evidence="1 2">
    <name type="scientific">Phytophthora cactorum</name>
    <dbReference type="NCBI Taxonomy" id="29920"/>
    <lineage>
        <taxon>Eukaryota</taxon>
        <taxon>Sar</taxon>
        <taxon>Stramenopiles</taxon>
        <taxon>Oomycota</taxon>
        <taxon>Peronosporomycetes</taxon>
        <taxon>Peronosporales</taxon>
        <taxon>Peronosporaceae</taxon>
        <taxon>Phytophthora</taxon>
    </lineage>
</organism>
<protein>
    <submittedName>
        <fullName evidence="1">Uncharacterized protein</fullName>
    </submittedName>
</protein>